<evidence type="ECO:0000256" key="2">
    <source>
        <dbReference type="ARBA" id="ARBA00023015"/>
    </source>
</evidence>
<dbReference type="Gene3D" id="1.10.1740.10">
    <property type="match status" value="1"/>
</dbReference>
<dbReference type="InterPro" id="IPR007627">
    <property type="entry name" value="RNA_pol_sigma70_r2"/>
</dbReference>
<accession>A0ABV3ZB42</accession>
<dbReference type="Proteomes" id="UP001560573">
    <property type="component" value="Unassembled WGS sequence"/>
</dbReference>
<dbReference type="EMBL" id="JAULBC010000002">
    <property type="protein sequence ID" value="MEX6687084.1"/>
    <property type="molecule type" value="Genomic_DNA"/>
</dbReference>
<dbReference type="InterPro" id="IPR036388">
    <property type="entry name" value="WH-like_DNA-bd_sf"/>
</dbReference>
<sequence>MKDVPDQYSDQQLIKLILNGEVALFEIIIRRNNAILYKTGRSYNYSHEDTQDLMQETFIDAYRNLSKFAGHAAFKTWITRIMLNNCFHKKHKLSFSNETPSEISDKSVPMYSSNRNADTANSVVNKELGLIVENALKQLSLDYRMVFSLREINGFSIEETAETLNISQANVKTRLNRAKSMLRKEIEKYYQPEEIFEFNRVYCDGMVSRVMDKIKDLQSGSAISE</sequence>
<evidence type="ECO:0000256" key="1">
    <source>
        <dbReference type="ARBA" id="ARBA00010641"/>
    </source>
</evidence>
<dbReference type="InterPro" id="IPR039425">
    <property type="entry name" value="RNA_pol_sigma-70-like"/>
</dbReference>
<gene>
    <name evidence="7" type="ORF">QTN47_06240</name>
</gene>
<dbReference type="RefSeq" id="WP_369328488.1">
    <property type="nucleotide sequence ID" value="NZ_JAULBC010000002.1"/>
</dbReference>
<dbReference type="Gene3D" id="1.10.10.10">
    <property type="entry name" value="Winged helix-like DNA-binding domain superfamily/Winged helix DNA-binding domain"/>
    <property type="match status" value="1"/>
</dbReference>
<dbReference type="SUPFAM" id="SSF88946">
    <property type="entry name" value="Sigma2 domain of RNA polymerase sigma factors"/>
    <property type="match status" value="1"/>
</dbReference>
<dbReference type="InterPro" id="IPR013325">
    <property type="entry name" value="RNA_pol_sigma_r2"/>
</dbReference>
<dbReference type="InterPro" id="IPR013249">
    <property type="entry name" value="RNA_pol_sigma70_r4_t2"/>
</dbReference>
<evidence type="ECO:0000256" key="4">
    <source>
        <dbReference type="ARBA" id="ARBA00023163"/>
    </source>
</evidence>
<reference evidence="7 8" key="1">
    <citation type="submission" date="2023-07" db="EMBL/GenBank/DDBJ databases">
        <authorList>
            <person name="Lian W.-H."/>
        </authorList>
    </citation>
    <scope>NUCLEOTIDE SEQUENCE [LARGE SCALE GENOMIC DNA]</scope>
    <source>
        <strain evidence="7 8">SYSU DXS3180</strain>
    </source>
</reference>
<dbReference type="SUPFAM" id="SSF88659">
    <property type="entry name" value="Sigma3 and sigma4 domains of RNA polymerase sigma factors"/>
    <property type="match status" value="1"/>
</dbReference>
<dbReference type="CDD" id="cd06171">
    <property type="entry name" value="Sigma70_r4"/>
    <property type="match status" value="1"/>
</dbReference>
<organism evidence="7 8">
    <name type="scientific">Danxiaibacter flavus</name>
    <dbReference type="NCBI Taxonomy" id="3049108"/>
    <lineage>
        <taxon>Bacteria</taxon>
        <taxon>Pseudomonadati</taxon>
        <taxon>Bacteroidota</taxon>
        <taxon>Chitinophagia</taxon>
        <taxon>Chitinophagales</taxon>
        <taxon>Chitinophagaceae</taxon>
        <taxon>Danxiaibacter</taxon>
    </lineage>
</organism>
<proteinExistence type="inferred from homology"/>
<evidence type="ECO:0000259" key="6">
    <source>
        <dbReference type="Pfam" id="PF08281"/>
    </source>
</evidence>
<dbReference type="Pfam" id="PF08281">
    <property type="entry name" value="Sigma70_r4_2"/>
    <property type="match status" value="1"/>
</dbReference>
<keyword evidence="8" id="KW-1185">Reference proteome</keyword>
<evidence type="ECO:0000313" key="8">
    <source>
        <dbReference type="Proteomes" id="UP001560573"/>
    </source>
</evidence>
<dbReference type="PANTHER" id="PTHR43133">
    <property type="entry name" value="RNA POLYMERASE ECF-TYPE SIGMA FACTO"/>
    <property type="match status" value="1"/>
</dbReference>
<feature type="domain" description="RNA polymerase sigma-70 region 2" evidence="5">
    <location>
        <begin position="29"/>
        <end position="87"/>
    </location>
</feature>
<comment type="similarity">
    <text evidence="1">Belongs to the sigma-70 factor family. ECF subfamily.</text>
</comment>
<keyword evidence="4" id="KW-0804">Transcription</keyword>
<name>A0ABV3ZB42_9BACT</name>
<dbReference type="InterPro" id="IPR014284">
    <property type="entry name" value="RNA_pol_sigma-70_dom"/>
</dbReference>
<keyword evidence="3" id="KW-0731">Sigma factor</keyword>
<dbReference type="NCBIfam" id="TIGR02937">
    <property type="entry name" value="sigma70-ECF"/>
    <property type="match status" value="1"/>
</dbReference>
<dbReference type="InterPro" id="IPR013324">
    <property type="entry name" value="RNA_pol_sigma_r3/r4-like"/>
</dbReference>
<feature type="domain" description="RNA polymerase sigma factor 70 region 4 type 2" evidence="6">
    <location>
        <begin position="131"/>
        <end position="182"/>
    </location>
</feature>
<keyword evidence="2" id="KW-0805">Transcription regulation</keyword>
<evidence type="ECO:0000256" key="3">
    <source>
        <dbReference type="ARBA" id="ARBA00023082"/>
    </source>
</evidence>
<dbReference type="PANTHER" id="PTHR43133:SF51">
    <property type="entry name" value="RNA POLYMERASE SIGMA FACTOR"/>
    <property type="match status" value="1"/>
</dbReference>
<dbReference type="Pfam" id="PF04542">
    <property type="entry name" value="Sigma70_r2"/>
    <property type="match status" value="1"/>
</dbReference>
<comment type="caution">
    <text evidence="7">The sequence shown here is derived from an EMBL/GenBank/DDBJ whole genome shotgun (WGS) entry which is preliminary data.</text>
</comment>
<protein>
    <submittedName>
        <fullName evidence="7">Sigma-70 family RNA polymerase sigma factor</fullName>
    </submittedName>
</protein>
<evidence type="ECO:0000313" key="7">
    <source>
        <dbReference type="EMBL" id="MEX6687084.1"/>
    </source>
</evidence>
<evidence type="ECO:0000259" key="5">
    <source>
        <dbReference type="Pfam" id="PF04542"/>
    </source>
</evidence>